<feature type="transmembrane region" description="Helical" evidence="1">
    <location>
        <begin position="12"/>
        <end position="30"/>
    </location>
</feature>
<dbReference type="EMBL" id="CP055156">
    <property type="protein sequence ID" value="QNF32126.1"/>
    <property type="molecule type" value="Genomic_DNA"/>
</dbReference>
<keyword evidence="1" id="KW-1133">Transmembrane helix</keyword>
<evidence type="ECO:0000256" key="1">
    <source>
        <dbReference type="SAM" id="Phobius"/>
    </source>
</evidence>
<evidence type="ECO:0000313" key="3">
    <source>
        <dbReference type="Proteomes" id="UP000515237"/>
    </source>
</evidence>
<feature type="transmembrane region" description="Helical" evidence="1">
    <location>
        <begin position="122"/>
        <end position="139"/>
    </location>
</feature>
<dbReference type="InterPro" id="IPR046580">
    <property type="entry name" value="DUF6640"/>
</dbReference>
<keyword evidence="1" id="KW-0812">Transmembrane</keyword>
<dbReference type="KEGG" id="aswu:HUW51_05045"/>
<feature type="transmembrane region" description="Helical" evidence="1">
    <location>
        <begin position="79"/>
        <end position="97"/>
    </location>
</feature>
<name>A0A7G7G4P2_9BACT</name>
<feature type="transmembrane region" description="Helical" evidence="1">
    <location>
        <begin position="50"/>
        <end position="67"/>
    </location>
</feature>
<dbReference type="Pfam" id="PF20345">
    <property type="entry name" value="DUF6640"/>
    <property type="match status" value="1"/>
</dbReference>
<keyword evidence="1" id="KW-0472">Membrane</keyword>
<gene>
    <name evidence="2" type="ORF">HUW51_05045</name>
</gene>
<evidence type="ECO:0008006" key="4">
    <source>
        <dbReference type="Google" id="ProtNLM"/>
    </source>
</evidence>
<protein>
    <recommendedName>
        <fullName evidence="4">Acetyltransferase</fullName>
    </recommendedName>
</protein>
<organism evidence="2 3">
    <name type="scientific">Adhaeribacter swui</name>
    <dbReference type="NCBI Taxonomy" id="2086471"/>
    <lineage>
        <taxon>Bacteria</taxon>
        <taxon>Pseudomonadati</taxon>
        <taxon>Bacteroidota</taxon>
        <taxon>Cytophagia</taxon>
        <taxon>Cytophagales</taxon>
        <taxon>Hymenobacteraceae</taxon>
        <taxon>Adhaeribacter</taxon>
    </lineage>
</organism>
<evidence type="ECO:0000313" key="2">
    <source>
        <dbReference type="EMBL" id="QNF32126.1"/>
    </source>
</evidence>
<proteinExistence type="predicted"/>
<reference evidence="2 3" key="1">
    <citation type="journal article" date="2018" name="Int. J. Syst. Evol. Microbiol.">
        <title>Adhaeribacter swui sp. nov., isolated from wet mud.</title>
        <authorList>
            <person name="Kim D.U."/>
            <person name="Kim K.W."/>
            <person name="Kang M.S."/>
            <person name="Kim J.Y."/>
            <person name="Jang J.H."/>
            <person name="Kim M.K."/>
        </authorList>
    </citation>
    <scope>NUCLEOTIDE SEQUENCE [LARGE SCALE GENOMIC DNA]</scope>
    <source>
        <strain evidence="2 3">KCTC 52873</strain>
    </source>
</reference>
<dbReference type="AlphaFoldDB" id="A0A7G7G4P2"/>
<sequence length="145" mass="16010">MKETRKHNTGYRLLFGAAAFTGAGGFLFDYNKTHLFNPRWTPHAKFHDAMTILLGSMLGGAGLYLLQKKSGDQKTQLKWGTMLPAFFWTAQAGSFAFPGAKGLESEFSDKVPQLGPLRLNEAPMSIFMLSVLALGYTLAKKKAKF</sequence>
<dbReference type="RefSeq" id="WP_185272907.1">
    <property type="nucleotide sequence ID" value="NZ_CP055156.1"/>
</dbReference>
<dbReference type="Proteomes" id="UP000515237">
    <property type="component" value="Chromosome"/>
</dbReference>
<accession>A0A7G7G4P2</accession>
<keyword evidence="3" id="KW-1185">Reference proteome</keyword>